<dbReference type="Proteomes" id="UP000249557">
    <property type="component" value="Unassembled WGS sequence"/>
</dbReference>
<protein>
    <submittedName>
        <fullName evidence="1">Uncharacterized protein</fullName>
    </submittedName>
</protein>
<dbReference type="EMBL" id="QFNK01000036">
    <property type="protein sequence ID" value="PZO87904.1"/>
    <property type="molecule type" value="Genomic_DNA"/>
</dbReference>
<proteinExistence type="predicted"/>
<sequence>MRTDLKQLMDALGVGYILTPYATCPWSAYDGEKGITASAEVRMNNDGTEVEAELQFMYDAPVDGKFMEQMIWICFKPIVAGQWSPVALRIKGKDETGSVYDWEKKSCNLFLACVSDLKMDIVPDFDVLLDREMGGGERWQDARQGGGSKSPKIKPQALLGMKNGRGF</sequence>
<evidence type="ECO:0000313" key="2">
    <source>
        <dbReference type="Proteomes" id="UP000249557"/>
    </source>
</evidence>
<evidence type="ECO:0000313" key="1">
    <source>
        <dbReference type="EMBL" id="PZO87904.1"/>
    </source>
</evidence>
<name>A0A2W5A015_9BACT</name>
<dbReference type="AlphaFoldDB" id="A0A2W5A015"/>
<gene>
    <name evidence="1" type="ORF">DI626_02930</name>
</gene>
<comment type="caution">
    <text evidence="1">The sequence shown here is derived from an EMBL/GenBank/DDBJ whole genome shotgun (WGS) entry which is preliminary data.</text>
</comment>
<reference evidence="1 2" key="1">
    <citation type="submission" date="2017-08" db="EMBL/GenBank/DDBJ databases">
        <title>Infants hospitalized years apart are colonized by the same room-sourced microbial strains.</title>
        <authorList>
            <person name="Brooks B."/>
            <person name="Olm M.R."/>
            <person name="Firek B.A."/>
            <person name="Baker R."/>
            <person name="Thomas B.C."/>
            <person name="Morowitz M.J."/>
            <person name="Banfield J.F."/>
        </authorList>
    </citation>
    <scope>NUCLEOTIDE SEQUENCE [LARGE SCALE GENOMIC DNA]</scope>
    <source>
        <strain evidence="1">S2_018_000_R2_104</strain>
    </source>
</reference>
<accession>A0A2W5A015</accession>
<organism evidence="1 2">
    <name type="scientific">Micavibrio aeruginosavorus</name>
    <dbReference type="NCBI Taxonomy" id="349221"/>
    <lineage>
        <taxon>Bacteria</taxon>
        <taxon>Pseudomonadati</taxon>
        <taxon>Bdellovibrionota</taxon>
        <taxon>Bdellovibrionia</taxon>
        <taxon>Bdellovibrionales</taxon>
        <taxon>Pseudobdellovibrionaceae</taxon>
        <taxon>Micavibrio</taxon>
    </lineage>
</organism>